<dbReference type="InterPro" id="IPR025525">
    <property type="entry name" value="hAT-like_transposase_RNase-H"/>
</dbReference>
<dbReference type="SUPFAM" id="SSF53098">
    <property type="entry name" value="Ribonuclease H-like"/>
    <property type="match status" value="1"/>
</dbReference>
<dbReference type="EMBL" id="LRBV02000011">
    <property type="status" value="NOT_ANNOTATED_CDS"/>
    <property type="molecule type" value="Genomic_DNA"/>
</dbReference>
<evidence type="ECO:0000259" key="2">
    <source>
        <dbReference type="Pfam" id="PF05699"/>
    </source>
</evidence>
<evidence type="ECO:0000313" key="5">
    <source>
        <dbReference type="Proteomes" id="UP000594261"/>
    </source>
</evidence>
<protein>
    <recommendedName>
        <fullName evidence="6">Transposase</fullName>
    </recommendedName>
</protein>
<dbReference type="Gramene" id="QL11p046631:mrna">
    <property type="protein sequence ID" value="QL11p046631:mrna:CDS:2"/>
    <property type="gene ID" value="QL11p046631"/>
</dbReference>
<evidence type="ECO:0000259" key="3">
    <source>
        <dbReference type="Pfam" id="PF14372"/>
    </source>
</evidence>
<feature type="domain" description="hAT-like transposase RNase-H fold" evidence="3">
    <location>
        <begin position="330"/>
        <end position="434"/>
    </location>
</feature>
<dbReference type="Pfam" id="PF14372">
    <property type="entry name" value="hAT-like_RNase-H"/>
    <property type="match status" value="1"/>
</dbReference>
<reference evidence="4 5" key="1">
    <citation type="journal article" date="2016" name="G3 (Bethesda)">
        <title>First Draft Assembly and Annotation of the Genome of a California Endemic Oak Quercus lobata Nee (Fagaceae).</title>
        <authorList>
            <person name="Sork V.L."/>
            <person name="Fitz-Gibbon S.T."/>
            <person name="Puiu D."/>
            <person name="Crepeau M."/>
            <person name="Gugger P.F."/>
            <person name="Sherman R."/>
            <person name="Stevens K."/>
            <person name="Langley C.H."/>
            <person name="Pellegrini M."/>
            <person name="Salzberg S.L."/>
        </authorList>
    </citation>
    <scope>NUCLEOTIDE SEQUENCE [LARGE SCALE GENOMIC DNA]</scope>
    <source>
        <strain evidence="4 5">cv. SW786</strain>
    </source>
</reference>
<dbReference type="PANTHER" id="PTHR46481">
    <property type="entry name" value="ZINC FINGER BED DOMAIN-CONTAINING PROTEIN 4"/>
    <property type="match status" value="1"/>
</dbReference>
<dbReference type="Proteomes" id="UP000594261">
    <property type="component" value="Chromosome 11"/>
</dbReference>
<dbReference type="EnsemblPlants" id="QL11p046631:mrna">
    <property type="protein sequence ID" value="QL11p046631:mrna:CDS:2"/>
    <property type="gene ID" value="QL11p046631"/>
</dbReference>
<dbReference type="AlphaFoldDB" id="A0A7N2MY35"/>
<dbReference type="OMA" id="FCYVERE"/>
<evidence type="ECO:0000313" key="4">
    <source>
        <dbReference type="EnsemblPlants" id="QL11p046631:mrna:CDS:2"/>
    </source>
</evidence>
<reference evidence="4" key="2">
    <citation type="submission" date="2021-01" db="UniProtKB">
        <authorList>
            <consortium name="EnsemblPlants"/>
        </authorList>
    </citation>
    <scope>IDENTIFICATION</scope>
</reference>
<evidence type="ECO:0000256" key="1">
    <source>
        <dbReference type="ARBA" id="ARBA00023125"/>
    </source>
</evidence>
<sequence length="566" mass="65727">MDMDDAYGSNTTTPNEFEEGNSFSVERLRMSLAAMIIIDKLPFCYVEREGFLEFMATVEPRFPIPDHVTVAKDCIKLYLREKEELKQMLAGRRVCLTTDRWTSLQNLDYLCLTAHFIDSDWNHQKKILNLCLVPNHKGETIGKVVESCLLEWGIDKIFTVTVDNSSSNDVTIDYLRRKGKDSEGSILSREFLHMRSYTKVLNLIVQEGLEDLSESIDKIRNAVRYVQSSSTGSEKFKACVEKEKILCETLVCLDLPTRWNFTYMMLDRAEKFENAFERMKEDDVEYLRQFDDDDGNGIKAIGPPNHFDWEKVRAFTKLLKVFYGVILRFSGSSFVTFNAYFQELVVIQHYLRSLCDSGDDPLLREMAESMKRKYDKYWGRVDKINLMLFVAVVLDPQYKFKYIKFWFKNLYDGEQADDMIAKVRDALDRLFDHYATRASSRGVNEQPSDMLHSSLSMFNTERQDSWMMLYEQHLAEENSIEGKSELDHYLSDGNEPIVENFDILSWWKVNSSKYPILGQIAQDVLPIPVSTVASEFAFSVGIMSCIILRVHLRQKSLRPLFVHKIG</sequence>
<dbReference type="InParanoid" id="A0A7N2MY35"/>
<feature type="domain" description="HAT C-terminal dimerisation" evidence="2">
    <location>
        <begin position="485"/>
        <end position="549"/>
    </location>
</feature>
<accession>A0A7N2MY35</accession>
<keyword evidence="1" id="KW-0238">DNA-binding</keyword>
<evidence type="ECO:0008006" key="6">
    <source>
        <dbReference type="Google" id="ProtNLM"/>
    </source>
</evidence>
<name>A0A7N2MY35_QUELO</name>
<proteinExistence type="predicted"/>
<dbReference type="SUPFAM" id="SSF140996">
    <property type="entry name" value="Hermes dimerisation domain"/>
    <property type="match status" value="1"/>
</dbReference>
<dbReference type="InterPro" id="IPR012337">
    <property type="entry name" value="RNaseH-like_sf"/>
</dbReference>
<dbReference type="GO" id="GO:0046983">
    <property type="term" value="F:protein dimerization activity"/>
    <property type="evidence" value="ECO:0007669"/>
    <property type="project" value="InterPro"/>
</dbReference>
<dbReference type="InterPro" id="IPR008906">
    <property type="entry name" value="HATC_C_dom"/>
</dbReference>
<keyword evidence="5" id="KW-1185">Reference proteome</keyword>
<organism evidence="4 5">
    <name type="scientific">Quercus lobata</name>
    <name type="common">Valley oak</name>
    <dbReference type="NCBI Taxonomy" id="97700"/>
    <lineage>
        <taxon>Eukaryota</taxon>
        <taxon>Viridiplantae</taxon>
        <taxon>Streptophyta</taxon>
        <taxon>Embryophyta</taxon>
        <taxon>Tracheophyta</taxon>
        <taxon>Spermatophyta</taxon>
        <taxon>Magnoliopsida</taxon>
        <taxon>eudicotyledons</taxon>
        <taxon>Gunneridae</taxon>
        <taxon>Pentapetalae</taxon>
        <taxon>rosids</taxon>
        <taxon>fabids</taxon>
        <taxon>Fagales</taxon>
        <taxon>Fagaceae</taxon>
        <taxon>Quercus</taxon>
    </lineage>
</organism>
<dbReference type="GO" id="GO:0003677">
    <property type="term" value="F:DNA binding"/>
    <property type="evidence" value="ECO:0007669"/>
    <property type="project" value="UniProtKB-KW"/>
</dbReference>
<dbReference type="PANTHER" id="PTHR46481:SF7">
    <property type="entry name" value="ZINC FINGER BED DOMAIN-CONTAINING PROTEIN RICESLEEPER 2-LIKE"/>
    <property type="match status" value="1"/>
</dbReference>
<dbReference type="Pfam" id="PF05699">
    <property type="entry name" value="Dimer_Tnp_hAT"/>
    <property type="match status" value="1"/>
</dbReference>
<dbReference type="InterPro" id="IPR052035">
    <property type="entry name" value="ZnF_BED_domain_contain"/>
</dbReference>